<keyword evidence="9" id="KW-1006">Bacterial flagellum protein export</keyword>
<dbReference type="GO" id="GO:0009288">
    <property type="term" value="C:bacterial-type flagellum"/>
    <property type="evidence" value="ECO:0007669"/>
    <property type="project" value="InterPro"/>
</dbReference>
<comment type="function">
    <text evidence="1">Needed for flagellar regrowth and assembly.</text>
</comment>
<evidence type="ECO:0000256" key="2">
    <source>
        <dbReference type="ARBA" id="ARBA00004496"/>
    </source>
</evidence>
<evidence type="ECO:0000256" key="8">
    <source>
        <dbReference type="ARBA" id="ARBA00022927"/>
    </source>
</evidence>
<keyword evidence="5" id="KW-0813">Transport</keyword>
<evidence type="ECO:0000256" key="4">
    <source>
        <dbReference type="ARBA" id="ARBA00016507"/>
    </source>
</evidence>
<evidence type="ECO:0000256" key="5">
    <source>
        <dbReference type="ARBA" id="ARBA00022448"/>
    </source>
</evidence>
<dbReference type="GO" id="GO:0071973">
    <property type="term" value="P:bacterial-type flagellum-dependent cell motility"/>
    <property type="evidence" value="ECO:0007669"/>
    <property type="project" value="InterPro"/>
</dbReference>
<dbReference type="Pfam" id="PF02108">
    <property type="entry name" value="FliH"/>
    <property type="match status" value="1"/>
</dbReference>
<proteinExistence type="inferred from homology"/>
<dbReference type="InterPro" id="IPR000563">
    <property type="entry name" value="Flag_FliH"/>
</dbReference>
<evidence type="ECO:0000256" key="9">
    <source>
        <dbReference type="ARBA" id="ARBA00023225"/>
    </source>
</evidence>
<keyword evidence="11" id="KW-0282">Flagellum</keyword>
<dbReference type="GO" id="GO:0003774">
    <property type="term" value="F:cytoskeletal motor activity"/>
    <property type="evidence" value="ECO:0007669"/>
    <property type="project" value="InterPro"/>
</dbReference>
<comment type="subcellular location">
    <subcellularLocation>
        <location evidence="2">Cytoplasm</location>
    </subcellularLocation>
</comment>
<protein>
    <recommendedName>
        <fullName evidence="4">Flagellar assembly protein FliH</fullName>
    </recommendedName>
</protein>
<keyword evidence="7" id="KW-1005">Bacterial flagellum biogenesis</keyword>
<dbReference type="AlphaFoldDB" id="A0A451DB04"/>
<keyword evidence="11" id="KW-0966">Cell projection</keyword>
<dbReference type="GO" id="GO:0044781">
    <property type="term" value="P:bacterial-type flagellum organization"/>
    <property type="evidence" value="ECO:0007669"/>
    <property type="project" value="UniProtKB-KW"/>
</dbReference>
<dbReference type="Proteomes" id="UP000294349">
    <property type="component" value="Chromosome"/>
</dbReference>
<name>A0A451DB04_9GAMM</name>
<evidence type="ECO:0000256" key="1">
    <source>
        <dbReference type="ARBA" id="ARBA00003041"/>
    </source>
</evidence>
<evidence type="ECO:0000313" key="12">
    <source>
        <dbReference type="Proteomes" id="UP000294349"/>
    </source>
</evidence>
<evidence type="ECO:0000256" key="7">
    <source>
        <dbReference type="ARBA" id="ARBA00022795"/>
    </source>
</evidence>
<keyword evidence="11" id="KW-0969">Cilium</keyword>
<dbReference type="PRINTS" id="PR01003">
    <property type="entry name" value="FLGFLIH"/>
</dbReference>
<dbReference type="PANTHER" id="PTHR34982:SF1">
    <property type="entry name" value="FLAGELLAR ASSEMBLY PROTEIN FLIH"/>
    <property type="match status" value="1"/>
</dbReference>
<accession>A0A451DB04</accession>
<organism evidence="11 12">
    <name type="scientific">Buchnera aphidicola</name>
    <name type="common">Cinara laricifoliae</name>
    <dbReference type="NCBI Taxonomy" id="2518977"/>
    <lineage>
        <taxon>Bacteria</taxon>
        <taxon>Pseudomonadati</taxon>
        <taxon>Pseudomonadota</taxon>
        <taxon>Gammaproteobacteria</taxon>
        <taxon>Enterobacterales</taxon>
        <taxon>Erwiniaceae</taxon>
        <taxon>Buchnera</taxon>
    </lineage>
</organism>
<feature type="domain" description="Flagellar assembly protein FliH/Type III secretion system HrpE" evidence="10">
    <location>
        <begin position="96"/>
        <end position="218"/>
    </location>
</feature>
<evidence type="ECO:0000256" key="3">
    <source>
        <dbReference type="ARBA" id="ARBA00006602"/>
    </source>
</evidence>
<reference evidence="11 12" key="1">
    <citation type="submission" date="2019-02" db="EMBL/GenBank/DDBJ databases">
        <authorList>
            <person name="Manzano-Marin A."/>
            <person name="Manzano-Marin A."/>
        </authorList>
    </citation>
    <scope>NUCLEOTIDE SEQUENCE [LARGE SCALE GENOMIC DNA]</scope>
    <source>
        <strain evidence="11 12">BuCilaricifoliae</strain>
    </source>
</reference>
<dbReference type="RefSeq" id="WP_154061396.1">
    <property type="nucleotide sequence ID" value="NZ_LR217717.1"/>
</dbReference>
<dbReference type="GO" id="GO:0015031">
    <property type="term" value="P:protein transport"/>
    <property type="evidence" value="ECO:0007669"/>
    <property type="project" value="UniProtKB-KW"/>
</dbReference>
<evidence type="ECO:0000256" key="6">
    <source>
        <dbReference type="ARBA" id="ARBA00022490"/>
    </source>
</evidence>
<dbReference type="GO" id="GO:0005829">
    <property type="term" value="C:cytosol"/>
    <property type="evidence" value="ECO:0007669"/>
    <property type="project" value="TreeGrafter"/>
</dbReference>
<sequence>MKNIVNNNLWKVWNPKKPNKNSSILKKSDIIKYKKSLFSDVLKKKNKPIYSKIYKKGYQQGLIAGYKKGYFIGWTQGLHHSHNFLLENTTRCIQIQYADLLKKFKVAINDFNDSFSKRLMKIVLHISKILVDDIFLINKNYFIKRIQKLMEQSKFIFNKLQLHVHPNNYRLIIKKFGTLMDKYNWTVISNEKMDLNSYRIVTSDEEIDASISSFWDKINNAANLLD</sequence>
<keyword evidence="8" id="KW-0653">Protein transport</keyword>
<keyword evidence="6" id="KW-0963">Cytoplasm</keyword>
<evidence type="ECO:0000313" key="11">
    <source>
        <dbReference type="EMBL" id="VFP83516.1"/>
    </source>
</evidence>
<gene>
    <name evidence="11" type="primary">fliH</name>
    <name evidence="11" type="ORF">BUCILAFE3058_047</name>
</gene>
<dbReference type="PANTHER" id="PTHR34982">
    <property type="entry name" value="YOP PROTEINS TRANSLOCATION PROTEIN L"/>
    <property type="match status" value="1"/>
</dbReference>
<dbReference type="InterPro" id="IPR018035">
    <property type="entry name" value="Flagellar_FliH/T3SS_HrpE"/>
</dbReference>
<dbReference type="OrthoDB" id="6553799at2"/>
<evidence type="ECO:0000259" key="10">
    <source>
        <dbReference type="Pfam" id="PF02108"/>
    </source>
</evidence>
<dbReference type="EMBL" id="LR217717">
    <property type="protein sequence ID" value="VFP83516.1"/>
    <property type="molecule type" value="Genomic_DNA"/>
</dbReference>
<comment type="similarity">
    <text evidence="3">Belongs to the FliH family.</text>
</comment>
<dbReference type="InterPro" id="IPR051472">
    <property type="entry name" value="T3SS_Stator/FliH"/>
</dbReference>